<protein>
    <recommendedName>
        <fullName evidence="4">Secreted protein</fullName>
    </recommendedName>
</protein>
<dbReference type="EMBL" id="JACHJK010000021">
    <property type="protein sequence ID" value="MBB5932097.1"/>
    <property type="molecule type" value="Genomic_DNA"/>
</dbReference>
<dbReference type="PROSITE" id="PS51318">
    <property type="entry name" value="TAT"/>
    <property type="match status" value="1"/>
</dbReference>
<proteinExistence type="predicted"/>
<feature type="chain" id="PRO_5031517363" description="Secreted protein" evidence="1">
    <location>
        <begin position="33"/>
        <end position="130"/>
    </location>
</feature>
<keyword evidence="1" id="KW-0732">Signal</keyword>
<accession>A0A7W9Q3F2</accession>
<gene>
    <name evidence="2" type="ORF">FHS34_007606</name>
</gene>
<dbReference type="InterPro" id="IPR006311">
    <property type="entry name" value="TAT_signal"/>
</dbReference>
<dbReference type="AlphaFoldDB" id="A0A7W9Q3F2"/>
<comment type="caution">
    <text evidence="2">The sequence shown here is derived from an EMBL/GenBank/DDBJ whole genome shotgun (WGS) entry which is preliminary data.</text>
</comment>
<evidence type="ECO:0000313" key="2">
    <source>
        <dbReference type="EMBL" id="MBB5932097.1"/>
    </source>
</evidence>
<organism evidence="2 3">
    <name type="scientific">Streptomyces echinatus</name>
    <dbReference type="NCBI Taxonomy" id="67293"/>
    <lineage>
        <taxon>Bacteria</taxon>
        <taxon>Bacillati</taxon>
        <taxon>Actinomycetota</taxon>
        <taxon>Actinomycetes</taxon>
        <taxon>Kitasatosporales</taxon>
        <taxon>Streptomycetaceae</taxon>
        <taxon>Streptomyces</taxon>
    </lineage>
</organism>
<name>A0A7W9Q3F2_9ACTN</name>
<keyword evidence="3" id="KW-1185">Reference proteome</keyword>
<reference evidence="2 3" key="1">
    <citation type="submission" date="2020-08" db="EMBL/GenBank/DDBJ databases">
        <title>Genomic Encyclopedia of Type Strains, Phase III (KMG-III): the genomes of soil and plant-associated and newly described type strains.</title>
        <authorList>
            <person name="Whitman W."/>
        </authorList>
    </citation>
    <scope>NUCLEOTIDE SEQUENCE [LARGE SCALE GENOMIC DNA]</scope>
    <source>
        <strain evidence="2 3">CECT 3313</strain>
    </source>
</reference>
<evidence type="ECO:0000256" key="1">
    <source>
        <dbReference type="SAM" id="SignalP"/>
    </source>
</evidence>
<dbReference type="Proteomes" id="UP000585836">
    <property type="component" value="Unassembled WGS sequence"/>
</dbReference>
<feature type="signal peptide" evidence="1">
    <location>
        <begin position="1"/>
        <end position="32"/>
    </location>
</feature>
<evidence type="ECO:0000313" key="3">
    <source>
        <dbReference type="Proteomes" id="UP000585836"/>
    </source>
</evidence>
<dbReference type="RefSeq" id="WP_184974116.1">
    <property type="nucleotide sequence ID" value="NZ_BAAAWF010000070.1"/>
</dbReference>
<evidence type="ECO:0008006" key="4">
    <source>
        <dbReference type="Google" id="ProtNLM"/>
    </source>
</evidence>
<sequence>MNRISRKQRFAMLAATATLAAGGALLPSGAFAAPAAPHPQVVAAAEANAHQLTDQNKITTVIKTSTRTSTKQLPGGRLQITITKTTTVIKMKDDQVISKKVTTVKRQKTVDMEFHNGNHHRHNDANADDE</sequence>